<accession>A0ABY4G296</accession>
<sequence length="137" mass="14987">MKGVSITRKPLPHNSSSKVEEVAAITLLVAAGLILLPIILLTWAFFELRDAILPAQTAVASTAEEWHALETSPFVSLYYKTIDAAAISAAAEGYFEHEPLVVYRVEPSLPFFEGILQTSESHGPMASLCRRCCLIRT</sequence>
<organism evidence="2 3">
    <name type="scientific">Hymenobacter volaticus</name>
    <dbReference type="NCBI Taxonomy" id="2932254"/>
    <lineage>
        <taxon>Bacteria</taxon>
        <taxon>Pseudomonadati</taxon>
        <taxon>Bacteroidota</taxon>
        <taxon>Cytophagia</taxon>
        <taxon>Cytophagales</taxon>
        <taxon>Hymenobacteraceae</taxon>
        <taxon>Hymenobacter</taxon>
    </lineage>
</organism>
<dbReference type="RefSeq" id="WP_245119002.1">
    <property type="nucleotide sequence ID" value="NZ_CP095061.1"/>
</dbReference>
<evidence type="ECO:0000313" key="3">
    <source>
        <dbReference type="Proteomes" id="UP000830401"/>
    </source>
</evidence>
<keyword evidence="1" id="KW-0472">Membrane</keyword>
<protein>
    <submittedName>
        <fullName evidence="2">Uncharacterized protein</fullName>
    </submittedName>
</protein>
<keyword evidence="3" id="KW-1185">Reference proteome</keyword>
<proteinExistence type="predicted"/>
<keyword evidence="1" id="KW-0812">Transmembrane</keyword>
<evidence type="ECO:0000256" key="1">
    <source>
        <dbReference type="SAM" id="Phobius"/>
    </source>
</evidence>
<reference evidence="2" key="1">
    <citation type="submission" date="2022-04" db="EMBL/GenBank/DDBJ databases">
        <title>Hymenobacter sp. isolated from the air.</title>
        <authorList>
            <person name="Won M."/>
            <person name="Lee C.-M."/>
            <person name="Woen H.-Y."/>
            <person name="Kwon S.-W."/>
        </authorList>
    </citation>
    <scope>NUCLEOTIDE SEQUENCE</scope>
    <source>
        <strain evidence="2">5420S-77</strain>
    </source>
</reference>
<name>A0ABY4G296_9BACT</name>
<gene>
    <name evidence="2" type="ORF">MUN86_15655</name>
</gene>
<dbReference type="Proteomes" id="UP000830401">
    <property type="component" value="Chromosome"/>
</dbReference>
<dbReference type="EMBL" id="CP095061">
    <property type="protein sequence ID" value="UOQ64992.1"/>
    <property type="molecule type" value="Genomic_DNA"/>
</dbReference>
<feature type="transmembrane region" description="Helical" evidence="1">
    <location>
        <begin position="22"/>
        <end position="46"/>
    </location>
</feature>
<keyword evidence="1" id="KW-1133">Transmembrane helix</keyword>
<evidence type="ECO:0000313" key="2">
    <source>
        <dbReference type="EMBL" id="UOQ64992.1"/>
    </source>
</evidence>